<reference evidence="2" key="1">
    <citation type="journal article" date="2022" name="Mol. Ecol. Resour.">
        <title>The genomes of chicory, endive, great burdock and yacon provide insights into Asteraceae palaeo-polyploidization history and plant inulin production.</title>
        <authorList>
            <person name="Fan W."/>
            <person name="Wang S."/>
            <person name="Wang H."/>
            <person name="Wang A."/>
            <person name="Jiang F."/>
            <person name="Liu H."/>
            <person name="Zhao H."/>
            <person name="Xu D."/>
            <person name="Zhang Y."/>
        </authorList>
    </citation>
    <scope>NUCLEOTIDE SEQUENCE [LARGE SCALE GENOMIC DNA]</scope>
    <source>
        <strain evidence="2">cv. Punajuju</strain>
    </source>
</reference>
<organism evidence="1 2">
    <name type="scientific">Cichorium intybus</name>
    <name type="common">Chicory</name>
    <dbReference type="NCBI Taxonomy" id="13427"/>
    <lineage>
        <taxon>Eukaryota</taxon>
        <taxon>Viridiplantae</taxon>
        <taxon>Streptophyta</taxon>
        <taxon>Embryophyta</taxon>
        <taxon>Tracheophyta</taxon>
        <taxon>Spermatophyta</taxon>
        <taxon>Magnoliopsida</taxon>
        <taxon>eudicotyledons</taxon>
        <taxon>Gunneridae</taxon>
        <taxon>Pentapetalae</taxon>
        <taxon>asterids</taxon>
        <taxon>campanulids</taxon>
        <taxon>Asterales</taxon>
        <taxon>Asteraceae</taxon>
        <taxon>Cichorioideae</taxon>
        <taxon>Cichorieae</taxon>
        <taxon>Cichoriinae</taxon>
        <taxon>Cichorium</taxon>
    </lineage>
</organism>
<protein>
    <submittedName>
        <fullName evidence="1">Uncharacterized protein</fullName>
    </submittedName>
</protein>
<gene>
    <name evidence="1" type="ORF">L2E82_15716</name>
</gene>
<name>A0ACB9F355_CICIN</name>
<reference evidence="1 2" key="2">
    <citation type="journal article" date="2022" name="Mol. Ecol. Resour.">
        <title>The genomes of chicory, endive, great burdock and yacon provide insights into Asteraceae paleo-polyploidization history and plant inulin production.</title>
        <authorList>
            <person name="Fan W."/>
            <person name="Wang S."/>
            <person name="Wang H."/>
            <person name="Wang A."/>
            <person name="Jiang F."/>
            <person name="Liu H."/>
            <person name="Zhao H."/>
            <person name="Xu D."/>
            <person name="Zhang Y."/>
        </authorList>
    </citation>
    <scope>NUCLEOTIDE SEQUENCE [LARGE SCALE GENOMIC DNA]</scope>
    <source>
        <strain evidence="2">cv. Punajuju</strain>
        <tissue evidence="1">Leaves</tissue>
    </source>
</reference>
<evidence type="ECO:0000313" key="1">
    <source>
        <dbReference type="EMBL" id="KAI3765674.1"/>
    </source>
</evidence>
<keyword evidence="2" id="KW-1185">Reference proteome</keyword>
<sequence>MALRPPYAARNNRRLAALIAKEVANVIPTIATHLQTLQPQAPATTHRCSFKHFRSCNPPYFKGIDGATALLTWIEEMESTFIHSECPEDLMVRHATGCLQGHALSWWNLEKRAKGEGVALGMTWSKLKERMIEKFCPDSELQTLEEEFWNLKQVGGDNATYTNRFYDLSRLLPHMVQPMKTAIRRYIKGLPRQIRDSVTSSRPSTLESAIEIAGQLNEDNMNDGVLPRKGSKMTTEKPTPETPLIVKSESSHRHDKKKRKSHHHNHAVITPTAPITQVTQPNKKLYTGPHPLCNHCNYHHMSTSPCRLCTTCGRYGHLADTCRAPKTQRSFVLPSNQQTQTRYPTGTCFNCGDPTHFRNACPRLVNIINTQAQANPTVQVPAPKGRAFVITATQAQTDNKVVNGTFLINDYYASVLFDSGADKSFVSLEFEPILHTPRTILDEHFTVEVANGKNISLNAVIQDCTFDFCGHKFFVNLVPMELGSFDIIVGMDWLSQNHAEIVCYEKFIRIPLADGQSLRIYGETRSKKLSLMSCTQARSYLRKEYMAFLAHVVETKVIEKKIEDIPIVRDFPDIFPDDVSGLPPVRELEFRIDLVPEAAPIAKSPYRLAPTEMQELASQLQELTDKGFIRPSTSPWGAPVLFIKKKDGSFRMCIDYRELNKLTIKNRYPLPRIDDLFDQLQGASCFSKIDLRSGYHQLRVREEDIPKTAFRTRYGHYEFTVMPFGLTNAPAAFMDLMNRVFKPYLDRFVIVFIDDILIYSKTKADHERHLRLTLQTLQGNQLYAKFSKCEFWLNEVQFLGHIVSDKGILVDPAKVEAVKNWKAPRNPKEIRSFLGLAGYYRRFISNFSKIALPLTFLTCKGTPFDWGPKQEDAFQTLKQRLCDAPILTLPEGSEDFVVYCDASNLGLGCVLMQRGKVIAYASRQLKIHERNYTTHDLELGAVVFALKIWRHYLYGTKCVIFTDHKSLQHILNQKELNMRQTRWVELLNDYECEIRYHPGKANVVADALSRKEHAKAFHLICSPILSNLSDRIRGAQHSAITENDMPTGIDGELESKSDGIFYYRDRIWIPDRDNLRTFLMEEIHKTRYSIHPGADKMYHGLRTNYWWSGMKKDIALFVAKCLTCSRVKAEHQRPSGLLVQPEIPEWKWEAITMDFVTKLPRTRKGHDSIWVIVDRLTKSAHFLPFREDFKVEQLAQIYVDEIVTRHGIPLSIISDRDGRFLSRFWQSLQEAMGTRLDLSTAYHPQTDGQSERTIQTLEDMLRACVLDFGGNWDSHLPLVEFSYNNSYHSSIGMPPFEALYGRKCRSPICWHEIGESHVIRATVDSPIVGPELIQETTDKITQIRNNLLAARSRQKSYADKRRKPLEFTVGDMVMLKVSPWKGVVRFGRKGKLAPRYVGPFKILKRIGPVAYELDLPIELNKVHPVFHIANLKKCLADENLHVPLEDIQIDETMQFIEKPLEIADRKEKQLKRSRIPLVKVRWQSARGPEYTWEREDQMRTKYPQLFS</sequence>
<proteinExistence type="predicted"/>
<evidence type="ECO:0000313" key="2">
    <source>
        <dbReference type="Proteomes" id="UP001055811"/>
    </source>
</evidence>
<comment type="caution">
    <text evidence="1">The sequence shown here is derived from an EMBL/GenBank/DDBJ whole genome shotgun (WGS) entry which is preliminary data.</text>
</comment>
<dbReference type="EMBL" id="CM042011">
    <property type="protein sequence ID" value="KAI3765674.1"/>
    <property type="molecule type" value="Genomic_DNA"/>
</dbReference>
<accession>A0ACB9F355</accession>
<dbReference type="Proteomes" id="UP001055811">
    <property type="component" value="Linkage Group LG03"/>
</dbReference>